<evidence type="ECO:0000313" key="13">
    <source>
        <dbReference type="Proteomes" id="UP001597497"/>
    </source>
</evidence>
<evidence type="ECO:0000256" key="6">
    <source>
        <dbReference type="ARBA" id="ARBA00022692"/>
    </source>
</evidence>
<organism evidence="12 13">
    <name type="scientific">Marinicrinis sediminis</name>
    <dbReference type="NCBI Taxonomy" id="1652465"/>
    <lineage>
        <taxon>Bacteria</taxon>
        <taxon>Bacillati</taxon>
        <taxon>Bacillota</taxon>
        <taxon>Bacilli</taxon>
        <taxon>Bacillales</taxon>
        <taxon>Paenibacillaceae</taxon>
    </lineage>
</organism>
<feature type="domain" description="ABC transmembrane type-1" evidence="11">
    <location>
        <begin position="213"/>
        <end position="433"/>
    </location>
</feature>
<keyword evidence="6 9" id="KW-0812">Transmembrane</keyword>
<evidence type="ECO:0000256" key="4">
    <source>
        <dbReference type="ARBA" id="ARBA00022475"/>
    </source>
</evidence>
<feature type="transmembrane region" description="Helical" evidence="9">
    <location>
        <begin position="304"/>
        <end position="327"/>
    </location>
</feature>
<gene>
    <name evidence="12" type="ORF">ACFSUC_07285</name>
</gene>
<dbReference type="Gene3D" id="1.10.3720.10">
    <property type="entry name" value="MetI-like"/>
    <property type="match status" value="1"/>
</dbReference>
<evidence type="ECO:0000256" key="2">
    <source>
        <dbReference type="ARBA" id="ARBA00009047"/>
    </source>
</evidence>
<proteinExistence type="inferred from homology"/>
<evidence type="ECO:0000313" key="12">
    <source>
        <dbReference type="EMBL" id="MFD2671408.1"/>
    </source>
</evidence>
<comment type="caution">
    <text evidence="12">The sequence shown here is derived from an EMBL/GenBank/DDBJ whole genome shotgun (WGS) entry which is preliminary data.</text>
</comment>
<keyword evidence="13" id="KW-1185">Reference proteome</keyword>
<keyword evidence="3 9" id="KW-0813">Transport</keyword>
<accession>A0ABW5R8T9</accession>
<feature type="transmembrane region" description="Helical" evidence="9">
    <location>
        <begin position="248"/>
        <end position="268"/>
    </location>
</feature>
<evidence type="ECO:0000256" key="10">
    <source>
        <dbReference type="RuleBase" id="RU367050"/>
    </source>
</evidence>
<protein>
    <recommendedName>
        <fullName evidence="10">Maltose/maltodextrin transport system permease protein</fullName>
    </recommendedName>
</protein>
<keyword evidence="5 10" id="KW-0762">Sugar transport</keyword>
<feature type="transmembrane region" description="Helical" evidence="9">
    <location>
        <begin position="348"/>
        <end position="368"/>
    </location>
</feature>
<comment type="function">
    <text evidence="10">Part of the ABC transporter complex MalEFGK involved in maltose/maltodextrin import. Probably responsible for the translocation of the substrate across the membrane.</text>
</comment>
<dbReference type="CDD" id="cd06261">
    <property type="entry name" value="TM_PBP2"/>
    <property type="match status" value="1"/>
</dbReference>
<evidence type="ECO:0000256" key="7">
    <source>
        <dbReference type="ARBA" id="ARBA00022989"/>
    </source>
</evidence>
<dbReference type="SUPFAM" id="SSF160964">
    <property type="entry name" value="MalF N-terminal region-like"/>
    <property type="match status" value="1"/>
</dbReference>
<feature type="transmembrane region" description="Helical" evidence="9">
    <location>
        <begin position="90"/>
        <end position="115"/>
    </location>
</feature>
<evidence type="ECO:0000256" key="1">
    <source>
        <dbReference type="ARBA" id="ARBA00004651"/>
    </source>
</evidence>
<keyword evidence="7 9" id="KW-1133">Transmembrane helix</keyword>
<comment type="similarity">
    <text evidence="2 10">Belongs to the binding-protein-dependent transport system permease family. MalFG subfamily.</text>
</comment>
<dbReference type="PANTHER" id="PTHR47314">
    <property type="entry name" value="MALTOSE/MALTODEXTRIN TRANSPORT SYSTEM PERMEASE PROTEIN MALF"/>
    <property type="match status" value="1"/>
</dbReference>
<evidence type="ECO:0000256" key="8">
    <source>
        <dbReference type="ARBA" id="ARBA00023136"/>
    </source>
</evidence>
<comment type="subcellular location">
    <subcellularLocation>
        <location evidence="1 9">Cell membrane</location>
        <topology evidence="1 9">Multi-pass membrane protein</topology>
    </subcellularLocation>
</comment>
<feature type="transmembrane region" description="Helical" evidence="9">
    <location>
        <begin position="39"/>
        <end position="58"/>
    </location>
</feature>
<feature type="transmembrane region" description="Helical" evidence="9">
    <location>
        <begin position="147"/>
        <end position="173"/>
    </location>
</feature>
<reference evidence="13" key="1">
    <citation type="journal article" date="2019" name="Int. J. Syst. Evol. Microbiol.">
        <title>The Global Catalogue of Microorganisms (GCM) 10K type strain sequencing project: providing services to taxonomists for standard genome sequencing and annotation.</title>
        <authorList>
            <consortium name="The Broad Institute Genomics Platform"/>
            <consortium name="The Broad Institute Genome Sequencing Center for Infectious Disease"/>
            <person name="Wu L."/>
            <person name="Ma J."/>
        </authorList>
    </citation>
    <scope>NUCLEOTIDE SEQUENCE [LARGE SCALE GENOMIC DNA]</scope>
    <source>
        <strain evidence="13">KCTC 33676</strain>
    </source>
</reference>
<evidence type="ECO:0000259" key="11">
    <source>
        <dbReference type="PROSITE" id="PS50928"/>
    </source>
</evidence>
<feature type="transmembrane region" description="Helical" evidence="9">
    <location>
        <begin position="412"/>
        <end position="432"/>
    </location>
</feature>
<dbReference type="InterPro" id="IPR035906">
    <property type="entry name" value="MetI-like_sf"/>
</dbReference>
<dbReference type="RefSeq" id="WP_379928868.1">
    <property type="nucleotide sequence ID" value="NZ_JBHUMM010000010.1"/>
</dbReference>
<dbReference type="SUPFAM" id="SSF161098">
    <property type="entry name" value="MetI-like"/>
    <property type="match status" value="1"/>
</dbReference>
<dbReference type="Pfam" id="PF00528">
    <property type="entry name" value="BPD_transp_1"/>
    <property type="match status" value="1"/>
</dbReference>
<dbReference type="EMBL" id="JBHUMM010000010">
    <property type="protein sequence ID" value="MFD2671408.1"/>
    <property type="molecule type" value="Genomic_DNA"/>
</dbReference>
<dbReference type="Proteomes" id="UP001597497">
    <property type="component" value="Unassembled WGS sequence"/>
</dbReference>
<sequence>MNLREGLVRKMGNHTRTATILSAVFMGLGQLYNRQIGKALIFLTAEIVGIYLLVTRLFSDLQGLITLGTTGQGFEKVNGRFVKTDGDHSVFLMIFGLIALLVIILLVLAYIFNIYDARNTGKMRDKGYPSRNFLQSIKHSFTHNFPYVLLFLPAIGVLFFTIMPIIFMILMAFTNYSAPDHIPPKGLVDWVGFDTFKDLLTLKQWSKTFFGVLTWTLIWAVLATVTTYFGGILVAMLIQQPGIRYKTLWRTIYIIPYAIPQFISLLIFRNMLNYQFGPINQYLRWFGLDGIQWLNDPTWAKATVIFVNMWIGIPVSMILVIGLLGNIPKDLYEAADVDGASSFQKFKNITMPYILFATAPILIMQFSGNINNFNVIYLLTNGDPKTGDYYLAGTTDLLVTWLYKLALDNQKYSFASAIGILIFIIIASLSIYNFRQTKSFKEEDMVQ</sequence>
<dbReference type="InterPro" id="IPR000515">
    <property type="entry name" value="MetI-like"/>
</dbReference>
<dbReference type="PANTHER" id="PTHR47314:SF1">
    <property type="entry name" value="MALTOSE_MALTODEXTRIN TRANSPORT SYSTEM PERMEASE PROTEIN MALF"/>
    <property type="match status" value="1"/>
</dbReference>
<keyword evidence="8 9" id="KW-0472">Membrane</keyword>
<feature type="transmembrane region" description="Helical" evidence="9">
    <location>
        <begin position="209"/>
        <end position="236"/>
    </location>
</feature>
<dbReference type="PROSITE" id="PS50928">
    <property type="entry name" value="ABC_TM1"/>
    <property type="match status" value="1"/>
</dbReference>
<name>A0ABW5R8T9_9BACL</name>
<feature type="transmembrane region" description="Helical" evidence="9">
    <location>
        <begin position="15"/>
        <end position="32"/>
    </location>
</feature>
<evidence type="ECO:0000256" key="3">
    <source>
        <dbReference type="ARBA" id="ARBA00022448"/>
    </source>
</evidence>
<keyword evidence="4 10" id="KW-1003">Cell membrane</keyword>
<evidence type="ECO:0000256" key="9">
    <source>
        <dbReference type="RuleBase" id="RU363032"/>
    </source>
</evidence>
<evidence type="ECO:0000256" key="5">
    <source>
        <dbReference type="ARBA" id="ARBA00022597"/>
    </source>
</evidence>